<feature type="transmembrane region" description="Helical" evidence="1">
    <location>
        <begin position="28"/>
        <end position="47"/>
    </location>
</feature>
<organism evidence="2 3">
    <name type="scientific">Salix udensis</name>
    <dbReference type="NCBI Taxonomy" id="889485"/>
    <lineage>
        <taxon>Eukaryota</taxon>
        <taxon>Viridiplantae</taxon>
        <taxon>Streptophyta</taxon>
        <taxon>Embryophyta</taxon>
        <taxon>Tracheophyta</taxon>
        <taxon>Spermatophyta</taxon>
        <taxon>Magnoliopsida</taxon>
        <taxon>eudicotyledons</taxon>
        <taxon>Gunneridae</taxon>
        <taxon>Pentapetalae</taxon>
        <taxon>rosids</taxon>
        <taxon>fabids</taxon>
        <taxon>Malpighiales</taxon>
        <taxon>Salicaceae</taxon>
        <taxon>Saliceae</taxon>
        <taxon>Salix</taxon>
    </lineage>
</organism>
<accession>A0AAD6KHY1</accession>
<sequence length="71" mass="8321">MVPGFWRVERGEWGADESLTLYFPFFPAPFPFCVVWTCFAVPPLFFLPNHIFVQPKPLSSSHFSLTQNRWV</sequence>
<evidence type="ECO:0000313" key="3">
    <source>
        <dbReference type="Proteomes" id="UP001162972"/>
    </source>
</evidence>
<evidence type="ECO:0000256" key="1">
    <source>
        <dbReference type="SAM" id="Phobius"/>
    </source>
</evidence>
<keyword evidence="3" id="KW-1185">Reference proteome</keyword>
<dbReference type="EMBL" id="JAPFFJ010000006">
    <property type="protein sequence ID" value="KAJ6423800.1"/>
    <property type="molecule type" value="Genomic_DNA"/>
</dbReference>
<dbReference type="Proteomes" id="UP001162972">
    <property type="component" value="Chromosome 16"/>
</dbReference>
<protein>
    <submittedName>
        <fullName evidence="2">Uncharacterized protein</fullName>
    </submittedName>
</protein>
<name>A0AAD6KHY1_9ROSI</name>
<reference evidence="2 3" key="1">
    <citation type="journal article" date="2023" name="Int. J. Mol. Sci.">
        <title>De Novo Assembly and Annotation of 11 Diverse Shrub Willow (Salix) Genomes Reveals Novel Gene Organization in Sex-Linked Regions.</title>
        <authorList>
            <person name="Hyden B."/>
            <person name="Feng K."/>
            <person name="Yates T.B."/>
            <person name="Jawdy S."/>
            <person name="Cereghino C."/>
            <person name="Smart L.B."/>
            <person name="Muchero W."/>
        </authorList>
    </citation>
    <scope>NUCLEOTIDE SEQUENCE [LARGE SCALE GENOMIC DNA]</scope>
    <source>
        <tissue evidence="2">Shoot tip</tissue>
    </source>
</reference>
<proteinExistence type="predicted"/>
<dbReference type="AlphaFoldDB" id="A0AAD6KHY1"/>
<keyword evidence="1" id="KW-1133">Transmembrane helix</keyword>
<keyword evidence="1" id="KW-0812">Transmembrane</keyword>
<evidence type="ECO:0000313" key="2">
    <source>
        <dbReference type="EMBL" id="KAJ6423800.1"/>
    </source>
</evidence>
<comment type="caution">
    <text evidence="2">The sequence shown here is derived from an EMBL/GenBank/DDBJ whole genome shotgun (WGS) entry which is preliminary data.</text>
</comment>
<keyword evidence="1" id="KW-0472">Membrane</keyword>
<gene>
    <name evidence="2" type="ORF">OIU84_024723</name>
</gene>